<keyword evidence="2" id="KW-1185">Reference proteome</keyword>
<protein>
    <submittedName>
        <fullName evidence="1">Uncharacterized protein</fullName>
    </submittedName>
</protein>
<proteinExistence type="predicted"/>
<gene>
    <name evidence="1" type="ORF">EF096_14595</name>
</gene>
<reference evidence="1 2" key="1">
    <citation type="submission" date="2018-11" db="EMBL/GenBank/DDBJ databases">
        <authorList>
            <person name="Jang G.I."/>
            <person name="Hwang C.Y."/>
        </authorList>
    </citation>
    <scope>NUCLEOTIDE SEQUENCE [LARGE SCALE GENOMIC DNA]</scope>
    <source>
        <strain evidence="1 2">SSM26</strain>
    </source>
</reference>
<organism evidence="1 2">
    <name type="scientific">Pseudomonas neustonica</name>
    <dbReference type="NCBI Taxonomy" id="2487346"/>
    <lineage>
        <taxon>Bacteria</taxon>
        <taxon>Pseudomonadati</taxon>
        <taxon>Pseudomonadota</taxon>
        <taxon>Gammaproteobacteria</taxon>
        <taxon>Pseudomonadales</taxon>
        <taxon>Pseudomonadaceae</taxon>
        <taxon>Pseudomonas</taxon>
    </lineage>
</organism>
<dbReference type="Proteomes" id="UP000275199">
    <property type="component" value="Unassembled WGS sequence"/>
</dbReference>
<comment type="caution">
    <text evidence="1">The sequence shown here is derived from an EMBL/GenBank/DDBJ whole genome shotgun (WGS) entry which is preliminary data.</text>
</comment>
<name>A0ABX9XI12_9PSED</name>
<accession>A0ABX9XI12</accession>
<evidence type="ECO:0000313" key="1">
    <source>
        <dbReference type="EMBL" id="ROZ82717.1"/>
    </source>
</evidence>
<evidence type="ECO:0000313" key="2">
    <source>
        <dbReference type="Proteomes" id="UP000275199"/>
    </source>
</evidence>
<sequence length="80" mass="9158">MFEVEPTGWFSINGGRVVDSLKPYLNHARQAVSLAKRRILRARLPRLYFPGCAQYVIQRGNNREACFYSEADYKAYPSSG</sequence>
<dbReference type="EMBL" id="RKKU01000020">
    <property type="protein sequence ID" value="ROZ82717.1"/>
    <property type="molecule type" value="Genomic_DNA"/>
</dbReference>